<protein>
    <submittedName>
        <fullName evidence="1">Uncharacterized protein</fullName>
    </submittedName>
</protein>
<evidence type="ECO:0000313" key="1">
    <source>
        <dbReference type="EMBL" id="KAE9407950.1"/>
    </source>
</evidence>
<dbReference type="Proteomes" id="UP000799118">
    <property type="component" value="Unassembled WGS sequence"/>
</dbReference>
<sequence>KMLEKMQNRALRLICAIFHTMPIAAMEIEASIPPVWIELDRLHCHCALRFNKLSTSNPIIQRLDDSW</sequence>
<feature type="non-terminal residue" evidence="1">
    <location>
        <position position="1"/>
    </location>
</feature>
<keyword evidence="2" id="KW-1185">Reference proteome</keyword>
<dbReference type="AlphaFoldDB" id="A0A6A4ID75"/>
<gene>
    <name evidence="1" type="ORF">BT96DRAFT_756026</name>
</gene>
<dbReference type="EMBL" id="ML769393">
    <property type="protein sequence ID" value="KAE9407950.1"/>
    <property type="molecule type" value="Genomic_DNA"/>
</dbReference>
<accession>A0A6A4ID75</accession>
<evidence type="ECO:0000313" key="2">
    <source>
        <dbReference type="Proteomes" id="UP000799118"/>
    </source>
</evidence>
<name>A0A6A4ID75_9AGAR</name>
<proteinExistence type="predicted"/>
<reference evidence="1" key="1">
    <citation type="journal article" date="2019" name="Environ. Microbiol.">
        <title>Fungal ecological strategies reflected in gene transcription - a case study of two litter decomposers.</title>
        <authorList>
            <person name="Barbi F."/>
            <person name="Kohler A."/>
            <person name="Barry K."/>
            <person name="Baskaran P."/>
            <person name="Daum C."/>
            <person name="Fauchery L."/>
            <person name="Ihrmark K."/>
            <person name="Kuo A."/>
            <person name="LaButti K."/>
            <person name="Lipzen A."/>
            <person name="Morin E."/>
            <person name="Grigoriev I.V."/>
            <person name="Henrissat B."/>
            <person name="Lindahl B."/>
            <person name="Martin F."/>
        </authorList>
    </citation>
    <scope>NUCLEOTIDE SEQUENCE</scope>
    <source>
        <strain evidence="1">JB14</strain>
    </source>
</reference>
<organism evidence="1 2">
    <name type="scientific">Gymnopus androsaceus JB14</name>
    <dbReference type="NCBI Taxonomy" id="1447944"/>
    <lineage>
        <taxon>Eukaryota</taxon>
        <taxon>Fungi</taxon>
        <taxon>Dikarya</taxon>
        <taxon>Basidiomycota</taxon>
        <taxon>Agaricomycotina</taxon>
        <taxon>Agaricomycetes</taxon>
        <taxon>Agaricomycetidae</taxon>
        <taxon>Agaricales</taxon>
        <taxon>Marasmiineae</taxon>
        <taxon>Omphalotaceae</taxon>
        <taxon>Gymnopus</taxon>
    </lineage>
</organism>
<feature type="non-terminal residue" evidence="1">
    <location>
        <position position="67"/>
    </location>
</feature>
<dbReference type="OrthoDB" id="3230070at2759"/>